<comment type="cofactor">
    <cofactor evidence="1">
        <name>Mg(2+)</name>
        <dbReference type="ChEBI" id="CHEBI:18420"/>
    </cofactor>
</comment>
<keyword evidence="5 7" id="KW-0460">Magnesium</keyword>
<dbReference type="GO" id="GO:0008966">
    <property type="term" value="F:phosphoglucosamine mutase activity"/>
    <property type="evidence" value="ECO:0007669"/>
    <property type="project" value="InterPro"/>
</dbReference>
<dbReference type="InterPro" id="IPR005846">
    <property type="entry name" value="A-D-PHexomutase_a/b/a-III"/>
</dbReference>
<dbReference type="PANTHER" id="PTHR43771">
    <property type="entry name" value="PHOSPHOMANNOMUTASE"/>
    <property type="match status" value="1"/>
</dbReference>
<dbReference type="Pfam" id="PF02880">
    <property type="entry name" value="PGM_PMM_III"/>
    <property type="match status" value="1"/>
</dbReference>
<evidence type="ECO:0000259" key="10">
    <source>
        <dbReference type="Pfam" id="PF02880"/>
    </source>
</evidence>
<dbReference type="SUPFAM" id="SSF53738">
    <property type="entry name" value="Phosphoglucomutase, first 3 domains"/>
    <property type="match status" value="3"/>
</dbReference>
<dbReference type="AlphaFoldDB" id="A0A1F6XBA1"/>
<evidence type="ECO:0000256" key="3">
    <source>
        <dbReference type="ARBA" id="ARBA00022553"/>
    </source>
</evidence>
<evidence type="ECO:0000256" key="6">
    <source>
        <dbReference type="ARBA" id="ARBA00023235"/>
    </source>
</evidence>
<evidence type="ECO:0000256" key="4">
    <source>
        <dbReference type="ARBA" id="ARBA00022723"/>
    </source>
</evidence>
<dbReference type="InterPro" id="IPR005845">
    <property type="entry name" value="A-D-PHexomutase_a/b/a-II"/>
</dbReference>
<evidence type="ECO:0000259" key="9">
    <source>
        <dbReference type="Pfam" id="PF02879"/>
    </source>
</evidence>
<feature type="domain" description="Alpha-D-phosphohexomutase alpha/beta/alpha" evidence="8">
    <location>
        <begin position="11"/>
        <end position="134"/>
    </location>
</feature>
<dbReference type="Gene3D" id="3.40.120.10">
    <property type="entry name" value="Alpha-D-Glucose-1,6-Bisphosphate, subunit A, domain 3"/>
    <property type="match status" value="3"/>
</dbReference>
<name>A0A1F6XBA1_9BACT</name>
<dbReference type="Proteomes" id="UP000179381">
    <property type="component" value="Unassembled WGS sequence"/>
</dbReference>
<evidence type="ECO:0000259" key="8">
    <source>
        <dbReference type="Pfam" id="PF02878"/>
    </source>
</evidence>
<organism evidence="11 12">
    <name type="scientific">Candidatus Nomurabacteria bacterium RIFCSPLOWO2_01_FULL_46_18</name>
    <dbReference type="NCBI Taxonomy" id="1801783"/>
    <lineage>
        <taxon>Bacteria</taxon>
        <taxon>Candidatus Nomuraibacteriota</taxon>
    </lineage>
</organism>
<comment type="similarity">
    <text evidence="2 7">Belongs to the phosphohexose mutase family.</text>
</comment>
<dbReference type="PRINTS" id="PR00509">
    <property type="entry name" value="PGMPMM"/>
</dbReference>
<dbReference type="Pfam" id="PF02879">
    <property type="entry name" value="PGM_PMM_II"/>
    <property type="match status" value="1"/>
</dbReference>
<comment type="caution">
    <text evidence="11">The sequence shown here is derived from an EMBL/GenBank/DDBJ whole genome shotgun (WGS) entry which is preliminary data.</text>
</comment>
<dbReference type="InterPro" id="IPR005844">
    <property type="entry name" value="A-D-PHexomutase_a/b/a-I"/>
</dbReference>
<evidence type="ECO:0000256" key="2">
    <source>
        <dbReference type="ARBA" id="ARBA00010231"/>
    </source>
</evidence>
<dbReference type="PANTHER" id="PTHR43771:SF1">
    <property type="entry name" value="PHOSPHOMANNOMUTASE"/>
    <property type="match status" value="1"/>
</dbReference>
<keyword evidence="3" id="KW-0597">Phosphoprotein</keyword>
<keyword evidence="6" id="KW-0413">Isomerase</keyword>
<dbReference type="NCBIfam" id="TIGR03990">
    <property type="entry name" value="Arch_GlmM"/>
    <property type="match status" value="1"/>
</dbReference>
<evidence type="ECO:0000256" key="5">
    <source>
        <dbReference type="ARBA" id="ARBA00022842"/>
    </source>
</evidence>
<dbReference type="SUPFAM" id="SSF55957">
    <property type="entry name" value="Phosphoglucomutase, C-terminal domain"/>
    <property type="match status" value="1"/>
</dbReference>
<dbReference type="InterPro" id="IPR005841">
    <property type="entry name" value="Alpha-D-phosphohexomutase_SF"/>
</dbReference>
<proteinExistence type="inferred from homology"/>
<sequence length="457" mass="50773">MEIKPKLAVTGYRGIWGESLSEQISFEYARGYAKMIASLPRSEKKKVLIGRDARKSGIKIFGSVSRALEKENIEIVNAGIIPTPSVLLLVKKLNFDGGVMITASHNPPEYNGIKFIVSPGRLTNEEEVTTIEKFRKNLTVEEKTPSISKIKEKKIDNTEFRKIHIDEIIKNIDADMIRNKRFKVALDPINGAGSIIAKELLEELGCEVYEINEMQDGTFAHEPEPLPKNLGQIAETTLESKSDIGFALDPDADRLVAVSELGQVISEEHTLALVVKNVLSKEPGDIVINIASSRTSEDVARTYGHKTFKTKVGEANVLSKMLEIGAPVGGEGGGGAIYPKINTSRDGLVCMGLILELMAKENKKISEIVETLPRYVMRKEKIPVVEKADVLFEKLKKVFPEARLTEIDGVRFDWPDLSWLSVRASITEPIIRIFGEAKTEERINSLFQTAMLTLNQK</sequence>
<keyword evidence="4 7" id="KW-0479">Metal-binding</keyword>
<dbReference type="InterPro" id="IPR016055">
    <property type="entry name" value="A-D-PHexomutase_a/b/a-I/II/III"/>
</dbReference>
<evidence type="ECO:0000256" key="1">
    <source>
        <dbReference type="ARBA" id="ARBA00001946"/>
    </source>
</evidence>
<gene>
    <name evidence="11" type="ORF">A2933_02015</name>
</gene>
<protein>
    <submittedName>
        <fullName evidence="11">Phosphoglucosamine mutase</fullName>
    </submittedName>
</protein>
<dbReference type="InterPro" id="IPR036900">
    <property type="entry name" value="A-D-PHexomutase_C_sf"/>
</dbReference>
<dbReference type="PROSITE" id="PS00710">
    <property type="entry name" value="PGM_PMM"/>
    <property type="match status" value="1"/>
</dbReference>
<feature type="domain" description="Alpha-D-phosphohexomutase alpha/beta/alpha" evidence="10">
    <location>
        <begin position="268"/>
        <end position="374"/>
    </location>
</feature>
<dbReference type="Pfam" id="PF02878">
    <property type="entry name" value="PGM_PMM_I"/>
    <property type="match status" value="1"/>
</dbReference>
<accession>A0A1F6XBA1</accession>
<evidence type="ECO:0000256" key="7">
    <source>
        <dbReference type="RuleBase" id="RU004326"/>
    </source>
</evidence>
<reference evidence="11 12" key="1">
    <citation type="journal article" date="2016" name="Nat. Commun.">
        <title>Thousands of microbial genomes shed light on interconnected biogeochemical processes in an aquifer system.</title>
        <authorList>
            <person name="Anantharaman K."/>
            <person name="Brown C.T."/>
            <person name="Hug L.A."/>
            <person name="Sharon I."/>
            <person name="Castelle C.J."/>
            <person name="Probst A.J."/>
            <person name="Thomas B.C."/>
            <person name="Singh A."/>
            <person name="Wilkins M.J."/>
            <person name="Karaoz U."/>
            <person name="Brodie E.L."/>
            <person name="Williams K.H."/>
            <person name="Hubbard S.S."/>
            <person name="Banfield J.F."/>
        </authorList>
    </citation>
    <scope>NUCLEOTIDE SEQUENCE [LARGE SCALE GENOMIC DNA]</scope>
</reference>
<dbReference type="GO" id="GO:0005975">
    <property type="term" value="P:carbohydrate metabolic process"/>
    <property type="evidence" value="ECO:0007669"/>
    <property type="project" value="InterPro"/>
</dbReference>
<evidence type="ECO:0000313" key="11">
    <source>
        <dbReference type="EMBL" id="OGI91494.1"/>
    </source>
</evidence>
<dbReference type="InterPro" id="IPR024086">
    <property type="entry name" value="GlmM_arc-type"/>
</dbReference>
<feature type="domain" description="Alpha-D-phosphohexomutase alpha/beta/alpha" evidence="9">
    <location>
        <begin position="164"/>
        <end position="261"/>
    </location>
</feature>
<evidence type="ECO:0000313" key="12">
    <source>
        <dbReference type="Proteomes" id="UP000179381"/>
    </source>
</evidence>
<dbReference type="EMBL" id="MFVH01000028">
    <property type="protein sequence ID" value="OGI91494.1"/>
    <property type="molecule type" value="Genomic_DNA"/>
</dbReference>
<dbReference type="GO" id="GO:0000287">
    <property type="term" value="F:magnesium ion binding"/>
    <property type="evidence" value="ECO:0007669"/>
    <property type="project" value="InterPro"/>
</dbReference>
<dbReference type="InterPro" id="IPR016066">
    <property type="entry name" value="A-D-PHexomutase_CS"/>
</dbReference>
<dbReference type="Gene3D" id="3.30.310.50">
    <property type="entry name" value="Alpha-D-phosphohexomutase, C-terminal domain"/>
    <property type="match status" value="1"/>
</dbReference>